<reference evidence="3 4" key="1">
    <citation type="journal article" date="2020" name="IScience">
        <title>Genome Sequencing of the Endangered Kingdonia uniflora (Circaeasteraceae, Ranunculales) Reveals Potential Mechanisms of Evolutionary Specialization.</title>
        <authorList>
            <person name="Sun Y."/>
            <person name="Deng T."/>
            <person name="Zhang A."/>
            <person name="Moore M.J."/>
            <person name="Landis J.B."/>
            <person name="Lin N."/>
            <person name="Zhang H."/>
            <person name="Zhang X."/>
            <person name="Huang J."/>
            <person name="Zhang X."/>
            <person name="Sun H."/>
            <person name="Wang H."/>
        </authorList>
    </citation>
    <scope>NUCLEOTIDE SEQUENCE [LARGE SCALE GENOMIC DNA]</scope>
    <source>
        <strain evidence="3">TB1705</strain>
        <tissue evidence="3">Leaf</tissue>
    </source>
</reference>
<dbReference type="PANTHER" id="PTHR47926">
    <property type="entry name" value="PENTATRICOPEPTIDE REPEAT-CONTAINING PROTEIN"/>
    <property type="match status" value="1"/>
</dbReference>
<dbReference type="GO" id="GO:0009451">
    <property type="term" value="P:RNA modification"/>
    <property type="evidence" value="ECO:0007669"/>
    <property type="project" value="InterPro"/>
</dbReference>
<proteinExistence type="predicted"/>
<evidence type="ECO:0000256" key="1">
    <source>
        <dbReference type="ARBA" id="ARBA00022737"/>
    </source>
</evidence>
<sequence>MYSKSGRVVKGRNVLDRMAENDLVAWNSMVSGYAQLGFAREALGLVEEMKINGENPNLLTWNALIAGFA</sequence>
<protein>
    <recommendedName>
        <fullName evidence="5">Pentatricopeptide repeat-containing protein</fullName>
    </recommendedName>
</protein>
<evidence type="ECO:0000313" key="4">
    <source>
        <dbReference type="Proteomes" id="UP000541444"/>
    </source>
</evidence>
<comment type="caution">
    <text evidence="3">The sequence shown here is derived from an EMBL/GenBank/DDBJ whole genome shotgun (WGS) entry which is preliminary data.</text>
</comment>
<name>A0A7J7L4I0_9MAGN</name>
<dbReference type="Proteomes" id="UP000541444">
    <property type="component" value="Unassembled WGS sequence"/>
</dbReference>
<dbReference type="InterPro" id="IPR046960">
    <property type="entry name" value="PPR_At4g14850-like_plant"/>
</dbReference>
<dbReference type="Gene3D" id="1.25.40.10">
    <property type="entry name" value="Tetratricopeptide repeat domain"/>
    <property type="match status" value="1"/>
</dbReference>
<evidence type="ECO:0000256" key="2">
    <source>
        <dbReference type="PROSITE-ProRule" id="PRU00708"/>
    </source>
</evidence>
<accession>A0A7J7L4I0</accession>
<dbReference type="EMBL" id="JACGCM010002657">
    <property type="protein sequence ID" value="KAF6137464.1"/>
    <property type="molecule type" value="Genomic_DNA"/>
</dbReference>
<dbReference type="InterPro" id="IPR011990">
    <property type="entry name" value="TPR-like_helical_dom_sf"/>
</dbReference>
<dbReference type="Pfam" id="PF13041">
    <property type="entry name" value="PPR_2"/>
    <property type="match status" value="1"/>
</dbReference>
<evidence type="ECO:0000313" key="3">
    <source>
        <dbReference type="EMBL" id="KAF6137464.1"/>
    </source>
</evidence>
<dbReference type="GO" id="GO:0003723">
    <property type="term" value="F:RNA binding"/>
    <property type="evidence" value="ECO:0007669"/>
    <property type="project" value="InterPro"/>
</dbReference>
<dbReference type="InterPro" id="IPR002885">
    <property type="entry name" value="PPR_rpt"/>
</dbReference>
<dbReference type="PROSITE" id="PS51375">
    <property type="entry name" value="PPR"/>
    <property type="match status" value="1"/>
</dbReference>
<dbReference type="AlphaFoldDB" id="A0A7J7L4I0"/>
<keyword evidence="1" id="KW-0677">Repeat</keyword>
<organism evidence="3 4">
    <name type="scientific">Kingdonia uniflora</name>
    <dbReference type="NCBI Taxonomy" id="39325"/>
    <lineage>
        <taxon>Eukaryota</taxon>
        <taxon>Viridiplantae</taxon>
        <taxon>Streptophyta</taxon>
        <taxon>Embryophyta</taxon>
        <taxon>Tracheophyta</taxon>
        <taxon>Spermatophyta</taxon>
        <taxon>Magnoliopsida</taxon>
        <taxon>Ranunculales</taxon>
        <taxon>Circaeasteraceae</taxon>
        <taxon>Kingdonia</taxon>
    </lineage>
</organism>
<dbReference type="NCBIfam" id="TIGR00756">
    <property type="entry name" value="PPR"/>
    <property type="match status" value="1"/>
</dbReference>
<evidence type="ECO:0008006" key="5">
    <source>
        <dbReference type="Google" id="ProtNLM"/>
    </source>
</evidence>
<dbReference type="OrthoDB" id="185373at2759"/>
<feature type="repeat" description="PPR" evidence="2">
    <location>
        <begin position="22"/>
        <end position="56"/>
    </location>
</feature>
<gene>
    <name evidence="3" type="ORF">GIB67_009940</name>
</gene>
<keyword evidence="4" id="KW-1185">Reference proteome</keyword>